<evidence type="ECO:0000256" key="1">
    <source>
        <dbReference type="ARBA" id="ARBA00006315"/>
    </source>
</evidence>
<proteinExistence type="inferred from homology"/>
<dbReference type="AlphaFoldDB" id="A0A7C5LBM6"/>
<dbReference type="PANTHER" id="PTHR11060">
    <property type="entry name" value="PROTEIN MEMO1"/>
    <property type="match status" value="1"/>
</dbReference>
<dbReference type="PANTHER" id="PTHR11060:SF0">
    <property type="entry name" value="PROTEIN MEMO1"/>
    <property type="match status" value="1"/>
</dbReference>
<dbReference type="CDD" id="cd07361">
    <property type="entry name" value="MEMO_like"/>
    <property type="match status" value="1"/>
</dbReference>
<dbReference type="SUPFAM" id="SSF53213">
    <property type="entry name" value="LigB-like"/>
    <property type="match status" value="1"/>
</dbReference>
<evidence type="ECO:0000256" key="2">
    <source>
        <dbReference type="HAMAP-Rule" id="MF_00055"/>
    </source>
</evidence>
<organism evidence="3">
    <name type="scientific">Caldiarchaeum subterraneum</name>
    <dbReference type="NCBI Taxonomy" id="311458"/>
    <lineage>
        <taxon>Archaea</taxon>
        <taxon>Nitrososphaerota</taxon>
        <taxon>Candidatus Caldarchaeales</taxon>
        <taxon>Candidatus Caldarchaeaceae</taxon>
        <taxon>Candidatus Caldarchaeum</taxon>
    </lineage>
</organism>
<sequence length="283" mass="31063">MSKRRPAVAGAFYAGSRDSLLKQIRECFTSRAGPGSLPTAKWSERKVPAIISPHAGYMYSGPVAAYAYGSLPSYSKPESVIIFGPNHYGIGTAVSIYPEGVWLTPLGEVPIDKNLVNELAAQSEIFFLDEVSHSREHSIEVQLPFLQFVYESFRFVPICINDQSLETCVRIGRDVAEVVDGRNILMIASTDFTHYEPHEQVLRKDRKALEKIVELDVEGLYATIEKYGITMCGYGAVAALLTAAKLLGAREVRVLKQATSGDTSGDYDSVVGYASCLIELGRQ</sequence>
<comment type="caution">
    <text evidence="3">The sequence shown here is derived from an EMBL/GenBank/DDBJ whole genome shotgun (WGS) entry which is preliminary data.</text>
</comment>
<dbReference type="EMBL" id="DRWN01000013">
    <property type="protein sequence ID" value="HHK67819.1"/>
    <property type="molecule type" value="Genomic_DNA"/>
</dbReference>
<dbReference type="HAMAP" id="MF_00055">
    <property type="entry name" value="MEMO1"/>
    <property type="match status" value="1"/>
</dbReference>
<protein>
    <recommendedName>
        <fullName evidence="2">MEMO1 family protein ENM11_01505</fullName>
    </recommendedName>
</protein>
<dbReference type="NCBIfam" id="NF001987">
    <property type="entry name" value="PRK00782.1"/>
    <property type="match status" value="1"/>
</dbReference>
<dbReference type="Pfam" id="PF01875">
    <property type="entry name" value="Memo"/>
    <property type="match status" value="1"/>
</dbReference>
<dbReference type="InterPro" id="IPR002737">
    <property type="entry name" value="MEMO1_fam"/>
</dbReference>
<comment type="similarity">
    <text evidence="1 2">Belongs to the MEMO1 family.</text>
</comment>
<reference evidence="3" key="1">
    <citation type="journal article" date="2020" name="mSystems">
        <title>Genome- and Community-Level Interaction Insights into Carbon Utilization and Element Cycling Functions of Hydrothermarchaeota in Hydrothermal Sediment.</title>
        <authorList>
            <person name="Zhou Z."/>
            <person name="Liu Y."/>
            <person name="Xu W."/>
            <person name="Pan J."/>
            <person name="Luo Z.H."/>
            <person name="Li M."/>
        </authorList>
    </citation>
    <scope>NUCLEOTIDE SEQUENCE [LARGE SCALE GENOMIC DNA]</scope>
    <source>
        <strain evidence="3">SpSt-1056</strain>
    </source>
</reference>
<evidence type="ECO:0000313" key="3">
    <source>
        <dbReference type="EMBL" id="HHK67819.1"/>
    </source>
</evidence>
<name>A0A7C5LBM6_CALS0</name>
<gene>
    <name evidence="3" type="primary">amrB</name>
    <name evidence="3" type="ORF">ENM11_01505</name>
</gene>
<dbReference type="Gene3D" id="3.40.830.10">
    <property type="entry name" value="LigB-like"/>
    <property type="match status" value="1"/>
</dbReference>
<accession>A0A7C5LBM6</accession>
<dbReference type="NCBIfam" id="TIGR04336">
    <property type="entry name" value="AmmeMemoSam_B"/>
    <property type="match status" value="1"/>
</dbReference>